<proteinExistence type="predicted"/>
<evidence type="ECO:0000313" key="3">
    <source>
        <dbReference type="Proteomes" id="UP000730482"/>
    </source>
</evidence>
<dbReference type="Proteomes" id="UP000730482">
    <property type="component" value="Unassembled WGS sequence"/>
</dbReference>
<keyword evidence="1" id="KW-0812">Transmembrane</keyword>
<dbReference type="EMBL" id="JAAFYZ010000227">
    <property type="protein sequence ID" value="MBS2553045.1"/>
    <property type="molecule type" value="Genomic_DNA"/>
</dbReference>
<keyword evidence="3" id="KW-1185">Reference proteome</keyword>
<protein>
    <submittedName>
        <fullName evidence="2">Uncharacterized protein</fullName>
    </submittedName>
</protein>
<dbReference type="RefSeq" id="WP_212019211.1">
    <property type="nucleotide sequence ID" value="NZ_JAAFYZ010000227.1"/>
</dbReference>
<organism evidence="2 3">
    <name type="scientific">Catenulispora pinistramenti</name>
    <dbReference type="NCBI Taxonomy" id="2705254"/>
    <lineage>
        <taxon>Bacteria</taxon>
        <taxon>Bacillati</taxon>
        <taxon>Actinomycetota</taxon>
        <taxon>Actinomycetes</taxon>
        <taxon>Catenulisporales</taxon>
        <taxon>Catenulisporaceae</taxon>
        <taxon>Catenulispora</taxon>
    </lineage>
</organism>
<evidence type="ECO:0000313" key="2">
    <source>
        <dbReference type="EMBL" id="MBS2553045.1"/>
    </source>
</evidence>
<feature type="transmembrane region" description="Helical" evidence="1">
    <location>
        <begin position="122"/>
        <end position="147"/>
    </location>
</feature>
<sequence>MIVLAAADATAIAMGPNGEIGRQAGEISGHGGIVGSVTVAAVDADPAIHPDGKRSWRWVSDLDLRLPGTTALVHTAGAMTRELPQAGDPVQAFYAPGDPELGAVVHTNVDGQFDGRPAEGRGFTICVVIFSTLGLAFGAGIGAGRMAPPKDGERMLRDDLRAGRARAVRALVSGSTRTETIASGRRIGSETTRAGAPLLTITPARGTTWEVSPWAGYDPSVLADDFAGAPGWIVWPERFLLFQEARKPLPLVFIADDGRMFWATADLSDYSTRSRLYEPAPSAEQLEENTRPPLRLPRYGLYHPVLHGPSALALGLAGAVAIWRLSSYPATLTSWLMWPVMLVLPWFASFMAAYSFRNMKTQRKVLPTVPTTVVDKVPRSRPSV</sequence>
<feature type="transmembrane region" description="Helical" evidence="1">
    <location>
        <begin position="301"/>
        <end position="323"/>
    </location>
</feature>
<feature type="transmembrane region" description="Helical" evidence="1">
    <location>
        <begin position="335"/>
        <end position="356"/>
    </location>
</feature>
<name>A0ABS5L491_9ACTN</name>
<keyword evidence="1" id="KW-1133">Transmembrane helix</keyword>
<comment type="caution">
    <text evidence="2">The sequence shown here is derived from an EMBL/GenBank/DDBJ whole genome shotgun (WGS) entry which is preliminary data.</text>
</comment>
<keyword evidence="1" id="KW-0472">Membrane</keyword>
<reference evidence="2 3" key="1">
    <citation type="submission" date="2020-02" db="EMBL/GenBank/DDBJ databases">
        <title>Acidophilic actinobacteria isolated from forest soil.</title>
        <authorList>
            <person name="Golinska P."/>
        </authorList>
    </citation>
    <scope>NUCLEOTIDE SEQUENCE [LARGE SCALE GENOMIC DNA]</scope>
    <source>
        <strain evidence="2 3">NL8</strain>
    </source>
</reference>
<accession>A0ABS5L491</accession>
<gene>
    <name evidence="2" type="ORF">KGQ19_39955</name>
</gene>
<evidence type="ECO:0000256" key="1">
    <source>
        <dbReference type="SAM" id="Phobius"/>
    </source>
</evidence>